<dbReference type="PANTHER" id="PTHR33121">
    <property type="entry name" value="CYCLIC DI-GMP PHOSPHODIESTERASE PDEF"/>
    <property type="match status" value="1"/>
</dbReference>
<protein>
    <submittedName>
        <fullName evidence="2">Blue light- and temperature-regulated antirepressor BluF</fullName>
    </submittedName>
</protein>
<dbReference type="Gene3D" id="3.20.20.450">
    <property type="entry name" value="EAL domain"/>
    <property type="match status" value="1"/>
</dbReference>
<sequence length="272" mass="29292">MVAAGANENSGAMKTAHACRACRDGAELDFAFTMAFQPILDLATGTVWGYEALVRGPEGQGAGTILDRVTDDTRYRFDQAARVKAIELAGRLFPPGGTERLSINFMPNAVYEPNACIRASLEAARRVGFAHERIMFEFTENERFRDTAHVQNIVAAYRRHGFLTALDDFGAGFAGLSLLANFRPDLIKIDMDLLRGIDADAGRQAIVAGLIAIARALGVTVLAEGVETAAECDTLHRLGVHLFQGYHFAKPLLEGLPAVAGFPVTRAPAMVA</sequence>
<dbReference type="EMBL" id="BPQM01000059">
    <property type="protein sequence ID" value="GJD79299.1"/>
    <property type="molecule type" value="Genomic_DNA"/>
</dbReference>
<dbReference type="AlphaFoldDB" id="A0AA37HPJ9"/>
<dbReference type="SUPFAM" id="SSF141868">
    <property type="entry name" value="EAL domain-like"/>
    <property type="match status" value="1"/>
</dbReference>
<dbReference type="InterPro" id="IPR035919">
    <property type="entry name" value="EAL_sf"/>
</dbReference>
<dbReference type="PROSITE" id="PS50883">
    <property type="entry name" value="EAL"/>
    <property type="match status" value="1"/>
</dbReference>
<reference evidence="2" key="2">
    <citation type="submission" date="2021-08" db="EMBL/GenBank/DDBJ databases">
        <authorList>
            <person name="Tani A."/>
            <person name="Ola A."/>
            <person name="Ogura Y."/>
            <person name="Katsura K."/>
            <person name="Hayashi T."/>
        </authorList>
    </citation>
    <scope>NUCLEOTIDE SEQUENCE</scope>
    <source>
        <strain evidence="2">NBRC 103626</strain>
    </source>
</reference>
<organism evidence="2 3">
    <name type="scientific">Methylobacterium gregans</name>
    <dbReference type="NCBI Taxonomy" id="374424"/>
    <lineage>
        <taxon>Bacteria</taxon>
        <taxon>Pseudomonadati</taxon>
        <taxon>Pseudomonadota</taxon>
        <taxon>Alphaproteobacteria</taxon>
        <taxon>Hyphomicrobiales</taxon>
        <taxon>Methylobacteriaceae</taxon>
        <taxon>Methylobacterium</taxon>
    </lineage>
</organism>
<keyword evidence="3" id="KW-1185">Reference proteome</keyword>
<name>A0AA37HPJ9_9HYPH</name>
<proteinExistence type="predicted"/>
<reference evidence="2" key="1">
    <citation type="journal article" date="2016" name="Front. Microbiol.">
        <title>Genome Sequence of the Piezophilic, Mesophilic Sulfate-Reducing Bacterium Desulfovibrio indicus J2T.</title>
        <authorList>
            <person name="Cao J."/>
            <person name="Maignien L."/>
            <person name="Shao Z."/>
            <person name="Alain K."/>
            <person name="Jebbar M."/>
        </authorList>
    </citation>
    <scope>NUCLEOTIDE SEQUENCE</scope>
    <source>
        <strain evidence="2">NBRC 103626</strain>
    </source>
</reference>
<evidence type="ECO:0000313" key="3">
    <source>
        <dbReference type="Proteomes" id="UP001055108"/>
    </source>
</evidence>
<dbReference type="SMART" id="SM00052">
    <property type="entry name" value="EAL"/>
    <property type="match status" value="1"/>
</dbReference>
<accession>A0AA37HPJ9</accession>
<gene>
    <name evidence="2" type="primary">bluF</name>
    <name evidence="2" type="ORF">NBEOAGPD_2524</name>
</gene>
<dbReference type="Pfam" id="PF00563">
    <property type="entry name" value="EAL"/>
    <property type="match status" value="1"/>
</dbReference>
<dbReference type="InterPro" id="IPR001633">
    <property type="entry name" value="EAL_dom"/>
</dbReference>
<evidence type="ECO:0000259" key="1">
    <source>
        <dbReference type="PROSITE" id="PS50883"/>
    </source>
</evidence>
<dbReference type="GO" id="GO:0071111">
    <property type="term" value="F:cyclic-guanylate-specific phosphodiesterase activity"/>
    <property type="evidence" value="ECO:0007669"/>
    <property type="project" value="InterPro"/>
</dbReference>
<dbReference type="Proteomes" id="UP001055108">
    <property type="component" value="Unassembled WGS sequence"/>
</dbReference>
<dbReference type="PANTHER" id="PTHR33121:SF15">
    <property type="entry name" value="BLUE LIGHT- AND TEMPERATURE-REGULATED ANTIREPRESSOR BLUF"/>
    <property type="match status" value="1"/>
</dbReference>
<feature type="domain" description="EAL" evidence="1">
    <location>
        <begin position="15"/>
        <end position="265"/>
    </location>
</feature>
<dbReference type="CDD" id="cd01948">
    <property type="entry name" value="EAL"/>
    <property type="match status" value="1"/>
</dbReference>
<dbReference type="InterPro" id="IPR050706">
    <property type="entry name" value="Cyclic-di-GMP_PDE-like"/>
</dbReference>
<evidence type="ECO:0000313" key="2">
    <source>
        <dbReference type="EMBL" id="GJD79299.1"/>
    </source>
</evidence>
<comment type="caution">
    <text evidence="2">The sequence shown here is derived from an EMBL/GenBank/DDBJ whole genome shotgun (WGS) entry which is preliminary data.</text>
</comment>